<organism evidence="2 3">
    <name type="scientific">Pyxidicoccus parkwayensis</name>
    <dbReference type="NCBI Taxonomy" id="2813578"/>
    <lineage>
        <taxon>Bacteria</taxon>
        <taxon>Pseudomonadati</taxon>
        <taxon>Myxococcota</taxon>
        <taxon>Myxococcia</taxon>
        <taxon>Myxococcales</taxon>
        <taxon>Cystobacterineae</taxon>
        <taxon>Myxococcaceae</taxon>
        <taxon>Pyxidicoccus</taxon>
    </lineage>
</organism>
<accession>A0ABX7P3N4</accession>
<sequence length="271" mass="29554">MRALLWVAALLVAAPAGAQMPPAARALMQHMSKGTRAAKVGDWATYRFDGGGLRVFYWRTAVVGEEKDKSGRDAVWVELEAGTHPAMKSPLMQMRMLVAREGDEIRYDAISRLFIGGPFDRPQEYSKEALEHVLKEEKDAQAQAQQARAADAKAPAPAGITPVIRSGKEQRLMTLAGTVTAVPVEVVFKGTVIKRIWVSREIPLMNLVKMEIPGIAHSMEVVEYGIDAKPRMVMPPPDAPKVRLEYADSVLPDLGAAADAEAAQKDSEDTP</sequence>
<dbReference type="Proteomes" id="UP000662747">
    <property type="component" value="Chromosome"/>
</dbReference>
<dbReference type="RefSeq" id="WP_206726605.1">
    <property type="nucleotide sequence ID" value="NZ_CP071090.1"/>
</dbReference>
<protein>
    <recommendedName>
        <fullName evidence="4">DUF4412 domain-containing protein</fullName>
    </recommendedName>
</protein>
<feature type="chain" id="PRO_5047348922" description="DUF4412 domain-containing protein" evidence="1">
    <location>
        <begin position="19"/>
        <end position="271"/>
    </location>
</feature>
<feature type="signal peptide" evidence="1">
    <location>
        <begin position="1"/>
        <end position="18"/>
    </location>
</feature>
<reference evidence="2 3" key="1">
    <citation type="submission" date="2021-02" db="EMBL/GenBank/DDBJ databases">
        <title>De Novo genome assembly of isolated myxobacteria.</title>
        <authorList>
            <person name="Stevens D.C."/>
        </authorList>
    </citation>
    <scope>NUCLEOTIDE SEQUENCE [LARGE SCALE GENOMIC DNA]</scope>
    <source>
        <strain evidence="3">SCPEA02</strain>
    </source>
</reference>
<dbReference type="EMBL" id="CP071090">
    <property type="protein sequence ID" value="QSQ25046.1"/>
    <property type="molecule type" value="Genomic_DNA"/>
</dbReference>
<keyword evidence="1" id="KW-0732">Signal</keyword>
<evidence type="ECO:0008006" key="4">
    <source>
        <dbReference type="Google" id="ProtNLM"/>
    </source>
</evidence>
<proteinExistence type="predicted"/>
<evidence type="ECO:0000256" key="1">
    <source>
        <dbReference type="SAM" id="SignalP"/>
    </source>
</evidence>
<name>A0ABX7P3N4_9BACT</name>
<keyword evidence="3" id="KW-1185">Reference proteome</keyword>
<gene>
    <name evidence="2" type="ORF">JY651_08980</name>
</gene>
<evidence type="ECO:0000313" key="2">
    <source>
        <dbReference type="EMBL" id="QSQ25046.1"/>
    </source>
</evidence>
<evidence type="ECO:0000313" key="3">
    <source>
        <dbReference type="Proteomes" id="UP000662747"/>
    </source>
</evidence>